<feature type="domain" description="Lipoyl-binding" evidence="8">
    <location>
        <begin position="1"/>
        <end position="76"/>
    </location>
</feature>
<dbReference type="Pfam" id="PF02817">
    <property type="entry name" value="E3_binding"/>
    <property type="match status" value="1"/>
</dbReference>
<dbReference type="PANTHER" id="PTHR43178:SF5">
    <property type="entry name" value="LIPOAMIDE ACYLTRANSFERASE COMPONENT OF BRANCHED-CHAIN ALPHA-KETO ACID DEHYDROGENASE COMPLEX, MITOCHONDRIAL"/>
    <property type="match status" value="1"/>
</dbReference>
<dbReference type="PROSITE" id="PS00189">
    <property type="entry name" value="LIPOYL"/>
    <property type="match status" value="1"/>
</dbReference>
<dbReference type="PROSITE" id="PS50968">
    <property type="entry name" value="BIOTINYL_LIPOYL"/>
    <property type="match status" value="1"/>
</dbReference>
<dbReference type="SUPFAM" id="SSF47005">
    <property type="entry name" value="Peripheral subunit-binding domain of 2-oxo acid dehydrogenase complex"/>
    <property type="match status" value="1"/>
</dbReference>
<evidence type="ECO:0000256" key="7">
    <source>
        <dbReference type="SAM" id="MobiDB-lite"/>
    </source>
</evidence>
<dbReference type="PANTHER" id="PTHR43178">
    <property type="entry name" value="DIHYDROLIPOAMIDE ACETYLTRANSFERASE COMPONENT OF PYRUVATE DEHYDROGENASE COMPLEX"/>
    <property type="match status" value="1"/>
</dbReference>
<keyword evidence="4 6" id="KW-0450">Lipoyl</keyword>
<dbReference type="Gene3D" id="4.10.320.10">
    <property type="entry name" value="E3-binding domain"/>
    <property type="match status" value="1"/>
</dbReference>
<reference evidence="11" key="1">
    <citation type="submission" date="2022-10" db="EMBL/GenBank/DDBJ databases">
        <title>Streptococcus didelphis as causative of fatal infections in opossums (Didelphis albiventris).</title>
        <authorList>
            <person name="Breyer G.M."/>
            <person name="Da Silva M.E.R.J."/>
            <person name="Siqueira F.M."/>
        </authorList>
    </citation>
    <scope>NUCLEOTIDE SEQUENCE [LARGE SCALE GENOMIC DNA]</scope>
    <source>
        <strain evidence="11">LBVP101/21</strain>
    </source>
</reference>
<feature type="compositionally biased region" description="Basic and acidic residues" evidence="7">
    <location>
        <begin position="98"/>
        <end position="117"/>
    </location>
</feature>
<accession>A0ABY9LIP5</accession>
<dbReference type="InterPro" id="IPR011053">
    <property type="entry name" value="Single_hybrid_motif"/>
</dbReference>
<evidence type="ECO:0000259" key="9">
    <source>
        <dbReference type="PROSITE" id="PS51826"/>
    </source>
</evidence>
<feature type="region of interest" description="Disordered" evidence="7">
    <location>
        <begin position="84"/>
        <end position="133"/>
    </location>
</feature>
<dbReference type="Gene3D" id="2.40.50.100">
    <property type="match status" value="1"/>
</dbReference>
<keyword evidence="3 6" id="KW-0808">Transferase</keyword>
<evidence type="ECO:0000256" key="1">
    <source>
        <dbReference type="ARBA" id="ARBA00001938"/>
    </source>
</evidence>
<sequence>MYQYILPDSGEGTHESVIMSWAANVGEKVLEDETLLEIESDKAVVELPSPITGYLAKIYVEAGDTGIVGEPIADIVETQEELQAYQSGNSPQASSLADSEKQAESKDEPKDENKEEPSQAIASSGQAIHDQSVDVRQLAVPRVRRYARSKEVDLHLVQGSGNHGKITIEDIDAFLKNGGATKLTIEEPMDATVAQSKESIPEQAEASSNQEKAKPAVASSEEFSEVIEKIPAIRRTIADAMAKSSSEVAQVTVFDQAEVDALVDHRNKMKVIAAERDIKLTFTPYLVKALVAVLKRFPELNVSLDMAKNEISHHQYYNIGVATDTPRGLMVPMIRNAERKSLFDIAKEISEIAEKARDGKIAASDMGKGSISVTNVGAAATAGVWSTPIINLPEIAILNVGRIDKVFVPDQEGNPVLKNMMKISFAFDHRAIDGVYVQKAINLLKAYLSDPDLLLAEG</sequence>
<dbReference type="InterPro" id="IPR000089">
    <property type="entry name" value="Biotin_lipoyl"/>
</dbReference>
<feature type="compositionally biased region" description="Polar residues" evidence="7">
    <location>
        <begin position="84"/>
        <end position="97"/>
    </location>
</feature>
<dbReference type="Pfam" id="PF00198">
    <property type="entry name" value="2-oxoacid_dh"/>
    <property type="match status" value="1"/>
</dbReference>
<feature type="region of interest" description="Disordered" evidence="7">
    <location>
        <begin position="191"/>
        <end position="217"/>
    </location>
</feature>
<comment type="similarity">
    <text evidence="2 6">Belongs to the 2-oxoacid dehydrogenase family.</text>
</comment>
<dbReference type="Gene3D" id="3.30.559.10">
    <property type="entry name" value="Chloramphenicol acetyltransferase-like domain"/>
    <property type="match status" value="1"/>
</dbReference>
<dbReference type="Proteomes" id="UP001238096">
    <property type="component" value="Chromosome"/>
</dbReference>
<dbReference type="RefSeq" id="WP_018367082.1">
    <property type="nucleotide sequence ID" value="NZ_CP104407.1"/>
</dbReference>
<proteinExistence type="inferred from homology"/>
<evidence type="ECO:0000313" key="11">
    <source>
        <dbReference type="Proteomes" id="UP001238096"/>
    </source>
</evidence>
<evidence type="ECO:0000256" key="5">
    <source>
        <dbReference type="ARBA" id="ARBA00023315"/>
    </source>
</evidence>
<protein>
    <recommendedName>
        <fullName evidence="6">Dihydrolipoamide acetyltransferase component of pyruvate dehydrogenase complex</fullName>
        <ecNumber evidence="6">2.3.1.-</ecNumber>
    </recommendedName>
</protein>
<gene>
    <name evidence="10" type="ORF">N1496_08320</name>
</gene>
<evidence type="ECO:0000256" key="6">
    <source>
        <dbReference type="RuleBase" id="RU003423"/>
    </source>
</evidence>
<organism evidence="10 11">
    <name type="scientific">Streptococcus didelphis</name>
    <dbReference type="NCBI Taxonomy" id="102886"/>
    <lineage>
        <taxon>Bacteria</taxon>
        <taxon>Bacillati</taxon>
        <taxon>Bacillota</taxon>
        <taxon>Bacilli</taxon>
        <taxon>Lactobacillales</taxon>
        <taxon>Streptococcaceae</taxon>
        <taxon>Streptococcus</taxon>
    </lineage>
</organism>
<dbReference type="EC" id="2.3.1.-" evidence="6"/>
<keyword evidence="11" id="KW-1185">Reference proteome</keyword>
<dbReference type="InterPro" id="IPR003016">
    <property type="entry name" value="2-oxoA_DH_lipoyl-BS"/>
</dbReference>
<evidence type="ECO:0000313" key="10">
    <source>
        <dbReference type="EMBL" id="WMB27986.1"/>
    </source>
</evidence>
<dbReference type="InterPro" id="IPR050743">
    <property type="entry name" value="2-oxoacid_DH_E2_comp"/>
</dbReference>
<dbReference type="InterPro" id="IPR001078">
    <property type="entry name" value="2-oxoacid_DH_actylTfrase"/>
</dbReference>
<name>A0ABY9LIP5_9STRE</name>
<dbReference type="InterPro" id="IPR023213">
    <property type="entry name" value="CAT-like_dom_sf"/>
</dbReference>
<dbReference type="SUPFAM" id="SSF51230">
    <property type="entry name" value="Single hybrid motif"/>
    <property type="match status" value="1"/>
</dbReference>
<dbReference type="Pfam" id="PF00364">
    <property type="entry name" value="Biotin_lipoyl"/>
    <property type="match status" value="1"/>
</dbReference>
<keyword evidence="5 6" id="KW-0012">Acyltransferase</keyword>
<dbReference type="SUPFAM" id="SSF52777">
    <property type="entry name" value="CoA-dependent acyltransferases"/>
    <property type="match status" value="1"/>
</dbReference>
<evidence type="ECO:0000256" key="2">
    <source>
        <dbReference type="ARBA" id="ARBA00007317"/>
    </source>
</evidence>
<dbReference type="PROSITE" id="PS51826">
    <property type="entry name" value="PSBD"/>
    <property type="match status" value="1"/>
</dbReference>
<evidence type="ECO:0000256" key="3">
    <source>
        <dbReference type="ARBA" id="ARBA00022679"/>
    </source>
</evidence>
<feature type="domain" description="Peripheral subunit-binding (PSBD)" evidence="9">
    <location>
        <begin position="138"/>
        <end position="175"/>
    </location>
</feature>
<evidence type="ECO:0000259" key="8">
    <source>
        <dbReference type="PROSITE" id="PS50968"/>
    </source>
</evidence>
<evidence type="ECO:0000256" key="4">
    <source>
        <dbReference type="ARBA" id="ARBA00022823"/>
    </source>
</evidence>
<dbReference type="InterPro" id="IPR004167">
    <property type="entry name" value="PSBD"/>
</dbReference>
<dbReference type="CDD" id="cd06849">
    <property type="entry name" value="lipoyl_domain"/>
    <property type="match status" value="1"/>
</dbReference>
<dbReference type="EMBL" id="CP110509">
    <property type="protein sequence ID" value="WMB27986.1"/>
    <property type="molecule type" value="Genomic_DNA"/>
</dbReference>
<comment type="cofactor">
    <cofactor evidence="1 6">
        <name>(R)-lipoate</name>
        <dbReference type="ChEBI" id="CHEBI:83088"/>
    </cofactor>
</comment>
<dbReference type="InterPro" id="IPR036625">
    <property type="entry name" value="E3-bd_dom_sf"/>
</dbReference>